<proteinExistence type="predicted"/>
<dbReference type="AlphaFoldDB" id="A0AAV4S3D5"/>
<evidence type="ECO:0000313" key="1">
    <source>
        <dbReference type="EMBL" id="GIY27691.1"/>
    </source>
</evidence>
<accession>A0AAV4S3D5</accession>
<sequence>MHNIFLAKLVANGLFRVDEGKDFPMENYFTLNYFAVSPAGKLRHLIQQLVFTSECKTAILRAASENSGPRDSDAATKFCSTCGTYMCKMHNILLAKLVANGLFRVDEGKDFSDGKLFYPQLLCCLARWKIKAPDTAVDLYVRGKGYGRSFTSVWNALILKVLLRR</sequence>
<gene>
    <name evidence="1" type="ORF">CDAR_237771</name>
</gene>
<organism evidence="1 2">
    <name type="scientific">Caerostris darwini</name>
    <dbReference type="NCBI Taxonomy" id="1538125"/>
    <lineage>
        <taxon>Eukaryota</taxon>
        <taxon>Metazoa</taxon>
        <taxon>Ecdysozoa</taxon>
        <taxon>Arthropoda</taxon>
        <taxon>Chelicerata</taxon>
        <taxon>Arachnida</taxon>
        <taxon>Araneae</taxon>
        <taxon>Araneomorphae</taxon>
        <taxon>Entelegynae</taxon>
        <taxon>Araneoidea</taxon>
        <taxon>Araneidae</taxon>
        <taxon>Caerostris</taxon>
    </lineage>
</organism>
<dbReference type="Proteomes" id="UP001054837">
    <property type="component" value="Unassembled WGS sequence"/>
</dbReference>
<evidence type="ECO:0000313" key="2">
    <source>
        <dbReference type="Proteomes" id="UP001054837"/>
    </source>
</evidence>
<keyword evidence="2" id="KW-1185">Reference proteome</keyword>
<comment type="caution">
    <text evidence="1">The sequence shown here is derived from an EMBL/GenBank/DDBJ whole genome shotgun (WGS) entry which is preliminary data.</text>
</comment>
<reference evidence="1 2" key="1">
    <citation type="submission" date="2021-06" db="EMBL/GenBank/DDBJ databases">
        <title>Caerostris darwini draft genome.</title>
        <authorList>
            <person name="Kono N."/>
            <person name="Arakawa K."/>
        </authorList>
    </citation>
    <scope>NUCLEOTIDE SEQUENCE [LARGE SCALE GENOMIC DNA]</scope>
</reference>
<dbReference type="EMBL" id="BPLQ01007073">
    <property type="protein sequence ID" value="GIY27691.1"/>
    <property type="molecule type" value="Genomic_DNA"/>
</dbReference>
<name>A0AAV4S3D5_9ARAC</name>
<protein>
    <submittedName>
        <fullName evidence="1">Uncharacterized protein</fullName>
    </submittedName>
</protein>